<feature type="transmembrane region" description="Helical" evidence="8">
    <location>
        <begin position="21"/>
        <end position="40"/>
    </location>
</feature>
<evidence type="ECO:0000256" key="6">
    <source>
        <dbReference type="ARBA" id="ARBA00022989"/>
    </source>
</evidence>
<dbReference type="InterPro" id="IPR050297">
    <property type="entry name" value="LipidA_mod_glycosyltrf_83"/>
</dbReference>
<feature type="transmembrane region" description="Helical" evidence="8">
    <location>
        <begin position="234"/>
        <end position="256"/>
    </location>
</feature>
<feature type="transmembrane region" description="Helical" evidence="8">
    <location>
        <begin position="72"/>
        <end position="93"/>
    </location>
</feature>
<protein>
    <submittedName>
        <fullName evidence="10">Glycosyltransferase family 39 protein</fullName>
    </submittedName>
</protein>
<feature type="transmembrane region" description="Helical" evidence="8">
    <location>
        <begin position="129"/>
        <end position="149"/>
    </location>
</feature>
<feature type="transmembrane region" description="Helical" evidence="8">
    <location>
        <begin position="156"/>
        <end position="173"/>
    </location>
</feature>
<name>A0ABS5FNW3_9BRAD</name>
<evidence type="ECO:0000256" key="8">
    <source>
        <dbReference type="SAM" id="Phobius"/>
    </source>
</evidence>
<feature type="transmembrane region" description="Helical" evidence="8">
    <location>
        <begin position="105"/>
        <end position="123"/>
    </location>
</feature>
<keyword evidence="3" id="KW-0328">Glycosyltransferase</keyword>
<keyword evidence="11" id="KW-1185">Reference proteome</keyword>
<sequence length="549" mass="60527">MSSITTSAIETPTRRSVEKTCDDLAVLALAVVAVVAGLTFRDYGLGWDDYTHAEYADLLLRMYGSGFKDTSALSFANLYMYGGGFDMAAALLHKVIPLELFETRRLLGAIVGVIGLAVTWRLARRVGGPLAGLAALLLLALCPTFYGHMFMNPKDAPFAVAMIILIMGLVRLAEEYPAPSPRTILIAGFGAGLSLGCRVLGGLALIYAVIGFIPLWIEDYRTQGAREAARRFVHVAYVLVPGLVFGYLVMGLIWPWSIMEPGHPLEAVTYFSHFFEKPWKEMYDGALVSVPDMPWSYLPTLFALQLPEVLLALLAGAVVITFMSLSRRDVPARRKTIMLMLTLAAMLPLVIAMVKRPALYNGIRHFIFVIPPMTVLAGVAFARAMDWLGENRRAWQPAALAVFAFGLLLPLSEMIRLHPYQYTHFNHIAGTVRTADNYFMLDYWGLALKQASDGLREQLAERQEAPPANRKWKVAVCGPQRPAQVALGPDFTIGWDSNAADFAMTLGEFYCKGLTAPVMVEIKRDDVVFARVYDIRGRSISSLLAIPAP</sequence>
<feature type="transmembrane region" description="Helical" evidence="8">
    <location>
        <begin position="366"/>
        <end position="382"/>
    </location>
</feature>
<dbReference type="InterPro" id="IPR038731">
    <property type="entry name" value="RgtA/B/C-like"/>
</dbReference>
<dbReference type="RefSeq" id="WP_212493747.1">
    <property type="nucleotide sequence ID" value="NZ_JAFCJH010000027.1"/>
</dbReference>
<evidence type="ECO:0000256" key="7">
    <source>
        <dbReference type="ARBA" id="ARBA00023136"/>
    </source>
</evidence>
<evidence type="ECO:0000313" key="11">
    <source>
        <dbReference type="Proteomes" id="UP001315278"/>
    </source>
</evidence>
<evidence type="ECO:0000313" key="10">
    <source>
        <dbReference type="EMBL" id="MBR0798449.1"/>
    </source>
</evidence>
<reference evidence="11" key="1">
    <citation type="journal article" date="2021" name="ISME J.">
        <title>Evolutionary origin and ecological implication of a unique nif island in free-living Bradyrhizobium lineages.</title>
        <authorList>
            <person name="Tao J."/>
        </authorList>
    </citation>
    <scope>NUCLEOTIDE SEQUENCE [LARGE SCALE GENOMIC DNA]</scope>
    <source>
        <strain evidence="11">SZCCT0434</strain>
    </source>
</reference>
<feature type="transmembrane region" description="Helical" evidence="8">
    <location>
        <begin position="185"/>
        <end position="213"/>
    </location>
</feature>
<feature type="transmembrane region" description="Helical" evidence="8">
    <location>
        <begin position="302"/>
        <end position="325"/>
    </location>
</feature>
<accession>A0ABS5FNW3</accession>
<feature type="transmembrane region" description="Helical" evidence="8">
    <location>
        <begin position="337"/>
        <end position="354"/>
    </location>
</feature>
<evidence type="ECO:0000259" key="9">
    <source>
        <dbReference type="Pfam" id="PF13231"/>
    </source>
</evidence>
<evidence type="ECO:0000256" key="4">
    <source>
        <dbReference type="ARBA" id="ARBA00022679"/>
    </source>
</evidence>
<dbReference type="PANTHER" id="PTHR33908">
    <property type="entry name" value="MANNOSYLTRANSFERASE YKCB-RELATED"/>
    <property type="match status" value="1"/>
</dbReference>
<gene>
    <name evidence="10" type="ORF">JQ615_23970</name>
</gene>
<keyword evidence="2" id="KW-1003">Cell membrane</keyword>
<keyword evidence="4" id="KW-0808">Transferase</keyword>
<evidence type="ECO:0000256" key="5">
    <source>
        <dbReference type="ARBA" id="ARBA00022692"/>
    </source>
</evidence>
<dbReference type="EMBL" id="JAFCJH010000027">
    <property type="protein sequence ID" value="MBR0798449.1"/>
    <property type="molecule type" value="Genomic_DNA"/>
</dbReference>
<feature type="domain" description="Glycosyltransferase RgtA/B/C/D-like" evidence="9">
    <location>
        <begin position="105"/>
        <end position="212"/>
    </location>
</feature>
<feature type="transmembrane region" description="Helical" evidence="8">
    <location>
        <begin position="394"/>
        <end position="411"/>
    </location>
</feature>
<organism evidence="10 11">
    <name type="scientific">Bradyrhizobium jicamae</name>
    <dbReference type="NCBI Taxonomy" id="280332"/>
    <lineage>
        <taxon>Bacteria</taxon>
        <taxon>Pseudomonadati</taxon>
        <taxon>Pseudomonadota</taxon>
        <taxon>Alphaproteobacteria</taxon>
        <taxon>Hyphomicrobiales</taxon>
        <taxon>Nitrobacteraceae</taxon>
        <taxon>Bradyrhizobium</taxon>
    </lineage>
</organism>
<dbReference type="Proteomes" id="UP001315278">
    <property type="component" value="Unassembled WGS sequence"/>
</dbReference>
<keyword evidence="7 8" id="KW-0472">Membrane</keyword>
<proteinExistence type="predicted"/>
<evidence type="ECO:0000256" key="3">
    <source>
        <dbReference type="ARBA" id="ARBA00022676"/>
    </source>
</evidence>
<keyword evidence="6 8" id="KW-1133">Transmembrane helix</keyword>
<dbReference type="PANTHER" id="PTHR33908:SF11">
    <property type="entry name" value="MEMBRANE PROTEIN"/>
    <property type="match status" value="1"/>
</dbReference>
<evidence type="ECO:0000256" key="1">
    <source>
        <dbReference type="ARBA" id="ARBA00004651"/>
    </source>
</evidence>
<keyword evidence="5 8" id="KW-0812">Transmembrane</keyword>
<evidence type="ECO:0000256" key="2">
    <source>
        <dbReference type="ARBA" id="ARBA00022475"/>
    </source>
</evidence>
<dbReference type="Pfam" id="PF13231">
    <property type="entry name" value="PMT_2"/>
    <property type="match status" value="1"/>
</dbReference>
<comment type="caution">
    <text evidence="10">The sequence shown here is derived from an EMBL/GenBank/DDBJ whole genome shotgun (WGS) entry which is preliminary data.</text>
</comment>
<comment type="subcellular location">
    <subcellularLocation>
        <location evidence="1">Cell membrane</location>
        <topology evidence="1">Multi-pass membrane protein</topology>
    </subcellularLocation>
</comment>